<comment type="caution">
    <text evidence="1">The sequence shown here is derived from an EMBL/GenBank/DDBJ whole genome shotgun (WGS) entry which is preliminary data.</text>
</comment>
<name>A0A0L6UK60_9BASI</name>
<dbReference type="Proteomes" id="UP000037035">
    <property type="component" value="Unassembled WGS sequence"/>
</dbReference>
<dbReference type="AlphaFoldDB" id="A0A0L6UK60"/>
<dbReference type="OrthoDB" id="2506674at2759"/>
<dbReference type="VEuPathDB" id="FungiDB:VP01_582g4"/>
<proteinExistence type="predicted"/>
<dbReference type="EMBL" id="LAVV01011085">
    <property type="protein sequence ID" value="KNZ48210.1"/>
    <property type="molecule type" value="Genomic_DNA"/>
</dbReference>
<evidence type="ECO:0000313" key="1">
    <source>
        <dbReference type="EMBL" id="KNZ48210.1"/>
    </source>
</evidence>
<accession>A0A0L6UK60</accession>
<gene>
    <name evidence="1" type="ORF">VP01_582g4</name>
</gene>
<organism evidence="1 2">
    <name type="scientific">Puccinia sorghi</name>
    <dbReference type="NCBI Taxonomy" id="27349"/>
    <lineage>
        <taxon>Eukaryota</taxon>
        <taxon>Fungi</taxon>
        <taxon>Dikarya</taxon>
        <taxon>Basidiomycota</taxon>
        <taxon>Pucciniomycotina</taxon>
        <taxon>Pucciniomycetes</taxon>
        <taxon>Pucciniales</taxon>
        <taxon>Pucciniaceae</taxon>
        <taxon>Puccinia</taxon>
    </lineage>
</organism>
<sequence length="209" mass="23883">MAITFYRTATKNVSNQGSLILGNNQAHTFAMSSTLNKIKGIKNLTNKNYTLWAKQVLGELNVIYFDTYLLDVYNEDYSVESGVNVINRKCLLEFMFSCMDNNNAFRFQSALTEVESPLVQEMIQPTEEDIEANPEAHPRPGNIVPEMICGSGDLLKIMTEFHQANNKANLYLIQAKIKNFQQDFKTPISANLNKFYKLKSLKTIKRQEH</sequence>
<reference evidence="1 2" key="1">
    <citation type="submission" date="2015-08" db="EMBL/GenBank/DDBJ databases">
        <title>Next Generation Sequencing and Analysis of the Genome of Puccinia sorghi L Schw, the Causal Agent of Maize Common Rust.</title>
        <authorList>
            <person name="Rochi L."/>
            <person name="Burguener G."/>
            <person name="Darino M."/>
            <person name="Turjanski A."/>
            <person name="Kreff E."/>
            <person name="Dieguez M.J."/>
            <person name="Sacco F."/>
        </authorList>
    </citation>
    <scope>NUCLEOTIDE SEQUENCE [LARGE SCALE GENOMIC DNA]</scope>
    <source>
        <strain evidence="1 2">RO10H11247</strain>
    </source>
</reference>
<protein>
    <submittedName>
        <fullName evidence="1">Uncharacterized protein</fullName>
    </submittedName>
</protein>
<keyword evidence="2" id="KW-1185">Reference proteome</keyword>
<evidence type="ECO:0000313" key="2">
    <source>
        <dbReference type="Proteomes" id="UP000037035"/>
    </source>
</evidence>